<proteinExistence type="predicted"/>
<dbReference type="InterPro" id="IPR001254">
    <property type="entry name" value="Trypsin_dom"/>
</dbReference>
<dbReference type="FunFam" id="2.40.10.10:FF:000166">
    <property type="entry name" value="Trypsin"/>
    <property type="match status" value="1"/>
</dbReference>
<evidence type="ECO:0000259" key="3">
    <source>
        <dbReference type="PROSITE" id="PS50240"/>
    </source>
</evidence>
<evidence type="ECO:0000313" key="4">
    <source>
        <dbReference type="EMBL" id="NWY08303.1"/>
    </source>
</evidence>
<dbReference type="PANTHER" id="PTHR24271:SF48">
    <property type="entry name" value="KALLIKREIN-14"/>
    <property type="match status" value="1"/>
</dbReference>
<feature type="region of interest" description="Disordered" evidence="2">
    <location>
        <begin position="131"/>
        <end position="153"/>
    </location>
</feature>
<evidence type="ECO:0000256" key="2">
    <source>
        <dbReference type="SAM" id="MobiDB-lite"/>
    </source>
</evidence>
<keyword evidence="5" id="KW-1185">Reference proteome</keyword>
<evidence type="ECO:0000313" key="5">
    <source>
        <dbReference type="Proteomes" id="UP000531938"/>
    </source>
</evidence>
<dbReference type="InterPro" id="IPR018114">
    <property type="entry name" value="TRYPSIN_HIS"/>
</dbReference>
<dbReference type="GO" id="GO:0004252">
    <property type="term" value="F:serine-type endopeptidase activity"/>
    <property type="evidence" value="ECO:0007669"/>
    <property type="project" value="InterPro"/>
</dbReference>
<accession>A0A7K7BJ46</accession>
<dbReference type="PANTHER" id="PTHR24271">
    <property type="entry name" value="KALLIKREIN-RELATED"/>
    <property type="match status" value="1"/>
</dbReference>
<protein>
    <submittedName>
        <fullName evidence="4">KLK14 protein</fullName>
    </submittedName>
</protein>
<dbReference type="CDD" id="cd00190">
    <property type="entry name" value="Tryp_SPc"/>
    <property type="match status" value="1"/>
</dbReference>
<sequence length="224" mass="24123">AVAADENRIVGGHSCQKRRHPYQVVLLGPHKDIHCGGVLVDRFWVLTAAHCNTNSSMAVRLGEHSLRRAEGTEQCVGSAGAFVHPAYDAGSHDSDLMLLRLQRPARLTRHVQPVALPRHCPPPGTECVVSGWGSTSSPQDLMPRRSPNATGLSNPPCTDPTGGMAHLMSPLDPQGDSGGPLVCNGTLQGIVSWGMEKCGQPRRPGVYTKVCRFAQWIQGIMRDN</sequence>
<keyword evidence="1" id="KW-1015">Disulfide bond</keyword>
<evidence type="ECO:0000256" key="1">
    <source>
        <dbReference type="ARBA" id="ARBA00023157"/>
    </source>
</evidence>
<organism evidence="4 5">
    <name type="scientific">Nothoprocta ornata</name>
    <dbReference type="NCBI Taxonomy" id="83376"/>
    <lineage>
        <taxon>Eukaryota</taxon>
        <taxon>Metazoa</taxon>
        <taxon>Chordata</taxon>
        <taxon>Craniata</taxon>
        <taxon>Vertebrata</taxon>
        <taxon>Euteleostomi</taxon>
        <taxon>Archelosauria</taxon>
        <taxon>Archosauria</taxon>
        <taxon>Dinosauria</taxon>
        <taxon>Saurischia</taxon>
        <taxon>Theropoda</taxon>
        <taxon>Coelurosauria</taxon>
        <taxon>Aves</taxon>
        <taxon>Palaeognathae</taxon>
        <taxon>Tinamiformes</taxon>
        <taxon>Tinamidae</taxon>
        <taxon>Nothoprocta</taxon>
    </lineage>
</organism>
<dbReference type="InterPro" id="IPR001314">
    <property type="entry name" value="Peptidase_S1A"/>
</dbReference>
<dbReference type="SUPFAM" id="SSF50494">
    <property type="entry name" value="Trypsin-like serine proteases"/>
    <property type="match status" value="1"/>
</dbReference>
<dbReference type="PRINTS" id="PR00722">
    <property type="entry name" value="CHYMOTRYPSIN"/>
</dbReference>
<feature type="non-terminal residue" evidence="4">
    <location>
        <position position="224"/>
    </location>
</feature>
<dbReference type="InterPro" id="IPR009003">
    <property type="entry name" value="Peptidase_S1_PA"/>
</dbReference>
<dbReference type="PROSITE" id="PS50240">
    <property type="entry name" value="TRYPSIN_DOM"/>
    <property type="match status" value="1"/>
</dbReference>
<dbReference type="GO" id="GO:0006508">
    <property type="term" value="P:proteolysis"/>
    <property type="evidence" value="ECO:0007669"/>
    <property type="project" value="InterPro"/>
</dbReference>
<dbReference type="Proteomes" id="UP000531938">
    <property type="component" value="Unassembled WGS sequence"/>
</dbReference>
<dbReference type="Gene3D" id="2.40.10.10">
    <property type="entry name" value="Trypsin-like serine proteases"/>
    <property type="match status" value="3"/>
</dbReference>
<dbReference type="AlphaFoldDB" id="A0A7K7BJ46"/>
<comment type="caution">
    <text evidence="4">The sequence shown here is derived from an EMBL/GenBank/DDBJ whole genome shotgun (WGS) entry which is preliminary data.</text>
</comment>
<dbReference type="InterPro" id="IPR043504">
    <property type="entry name" value="Peptidase_S1_PA_chymotrypsin"/>
</dbReference>
<gene>
    <name evidence="4" type="primary">Klk14_0</name>
    <name evidence="4" type="ORF">NOTORN_R10228</name>
</gene>
<name>A0A7K7BJ46_9AVES</name>
<dbReference type="EMBL" id="VZSH01000673">
    <property type="protein sequence ID" value="NWY08303.1"/>
    <property type="molecule type" value="Genomic_DNA"/>
</dbReference>
<feature type="domain" description="Peptidase S1" evidence="3">
    <location>
        <begin position="9"/>
        <end position="222"/>
    </location>
</feature>
<dbReference type="Pfam" id="PF00089">
    <property type="entry name" value="Trypsin"/>
    <property type="match status" value="1"/>
</dbReference>
<reference evidence="4 5" key="1">
    <citation type="submission" date="2019-09" db="EMBL/GenBank/DDBJ databases">
        <title>Bird 10,000 Genomes (B10K) Project - Family phase.</title>
        <authorList>
            <person name="Zhang G."/>
        </authorList>
    </citation>
    <scope>NUCLEOTIDE SEQUENCE [LARGE SCALE GENOMIC DNA]</scope>
    <source>
        <strain evidence="4">B10K-MSB-03</strain>
    </source>
</reference>
<dbReference type="SMART" id="SM00020">
    <property type="entry name" value="Tryp_SPc"/>
    <property type="match status" value="1"/>
</dbReference>
<feature type="non-terminal residue" evidence="4">
    <location>
        <position position="1"/>
    </location>
</feature>
<dbReference type="GO" id="GO:0030141">
    <property type="term" value="C:secretory granule"/>
    <property type="evidence" value="ECO:0007669"/>
    <property type="project" value="TreeGrafter"/>
</dbReference>
<dbReference type="PROSITE" id="PS00134">
    <property type="entry name" value="TRYPSIN_HIS"/>
    <property type="match status" value="1"/>
</dbReference>